<dbReference type="InterPro" id="IPR013216">
    <property type="entry name" value="Methyltransf_11"/>
</dbReference>
<keyword evidence="3" id="KW-0489">Methyltransferase</keyword>
<gene>
    <name evidence="3" type="ORF">C7455_101972</name>
</gene>
<keyword evidence="4" id="KW-1185">Reference proteome</keyword>
<feature type="compositionally biased region" description="Low complexity" evidence="1">
    <location>
        <begin position="274"/>
        <end position="283"/>
    </location>
</feature>
<dbReference type="PANTHER" id="PTHR43861:SF6">
    <property type="entry name" value="METHYLTRANSFERASE TYPE 11"/>
    <property type="match status" value="1"/>
</dbReference>
<feature type="domain" description="Methyltransferase type 11" evidence="2">
    <location>
        <begin position="69"/>
        <end position="157"/>
    </location>
</feature>
<reference evidence="3 4" key="1">
    <citation type="submission" date="2018-05" db="EMBL/GenBank/DDBJ databases">
        <title>Genomic Encyclopedia of Type Strains, Phase IV (KMG-IV): sequencing the most valuable type-strain genomes for metagenomic binning, comparative biology and taxonomic classification.</title>
        <authorList>
            <person name="Goeker M."/>
        </authorList>
    </citation>
    <scope>NUCLEOTIDE SEQUENCE [LARGE SCALE GENOMIC DNA]</scope>
    <source>
        <strain evidence="3 4">DSM 16097</strain>
    </source>
</reference>
<evidence type="ECO:0000256" key="1">
    <source>
        <dbReference type="SAM" id="MobiDB-lite"/>
    </source>
</evidence>
<dbReference type="InterPro" id="IPR029063">
    <property type="entry name" value="SAM-dependent_MTases_sf"/>
</dbReference>
<feature type="region of interest" description="Disordered" evidence="1">
    <location>
        <begin position="266"/>
        <end position="304"/>
    </location>
</feature>
<organism evidence="3 4">
    <name type="scientific">Roseicyclus mahoneyensis</name>
    <dbReference type="NCBI Taxonomy" id="164332"/>
    <lineage>
        <taxon>Bacteria</taxon>
        <taxon>Pseudomonadati</taxon>
        <taxon>Pseudomonadota</taxon>
        <taxon>Alphaproteobacteria</taxon>
        <taxon>Rhodobacterales</taxon>
        <taxon>Roseobacteraceae</taxon>
        <taxon>Roseicyclus</taxon>
    </lineage>
</organism>
<dbReference type="Gene3D" id="3.40.50.150">
    <property type="entry name" value="Vaccinia Virus protein VP39"/>
    <property type="match status" value="2"/>
</dbReference>
<comment type="caution">
    <text evidence="3">The sequence shown here is derived from an EMBL/GenBank/DDBJ whole genome shotgun (WGS) entry which is preliminary data.</text>
</comment>
<dbReference type="AlphaFoldDB" id="A0A316GR99"/>
<keyword evidence="3" id="KW-0808">Transferase</keyword>
<dbReference type="Pfam" id="PF08241">
    <property type="entry name" value="Methyltransf_11"/>
    <property type="match status" value="2"/>
</dbReference>
<protein>
    <submittedName>
        <fullName evidence="3">Methyltransferase family protein</fullName>
    </submittedName>
</protein>
<dbReference type="GO" id="GO:0008757">
    <property type="term" value="F:S-adenosylmethionine-dependent methyltransferase activity"/>
    <property type="evidence" value="ECO:0007669"/>
    <property type="project" value="InterPro"/>
</dbReference>
<dbReference type="GO" id="GO:0032259">
    <property type="term" value="P:methylation"/>
    <property type="evidence" value="ECO:0007669"/>
    <property type="project" value="UniProtKB-KW"/>
</dbReference>
<dbReference type="EMBL" id="QGGW01000001">
    <property type="protein sequence ID" value="PWK62931.1"/>
    <property type="molecule type" value="Genomic_DNA"/>
</dbReference>
<sequence length="598" mass="66312">MTSKETISEQVNALGPWHHRIRLGDGSFTDSDIVQDESGAQIVSHDADRAFENATRQIYPDGLQGRSFLDCACKSGGYVFAATDRGAGRVLGLDSQAHCIAQARFVARHREGDASDILFEVGSPDDLARSAETYDVTWFKDIFHRLADPIAALKQAADHTGEVLFIDTACAWFDVNQPEKPELVLRQAAAKDAGSVVAATSWLPSGPLVLRRILRWMGFSAVRTYIWVQDDMPDDGAPRTGTRPGRIAMAAARDAASLRDMIDLKAPNAKPRQRAAAPVAPSSRPAPAPAPAAGSATGRAEETRPLRWEDDLSAHALDTAPFELVPPVAEWEVDAFGMIGAGRGLEDIGDLPLLDMARRDTAPLPVRQDREGYGDDNHEFYWLSGLRDYHLTSQIVARHGVTINTMMDIGCASGRVLRHFAFQSGIPEIWGCDINHRHIRFLETHMPHHVRPIVMPALPHYPVEDNYFDLVTAFSVFTHIDVFETAFLAEVRRMLKPCALGYLTVSTESHWARLQQGEGQNAKRLSSRLATYSPEAAETLKGPLTAENRYFRHTQTGPYRGVVFTPEQHIERVWSRFFKIEEIIPFGHADQAVVVVRK</sequence>
<feature type="domain" description="Methyltransferase type 11" evidence="2">
    <location>
        <begin position="408"/>
        <end position="497"/>
    </location>
</feature>
<evidence type="ECO:0000313" key="4">
    <source>
        <dbReference type="Proteomes" id="UP000245708"/>
    </source>
</evidence>
<dbReference type="RefSeq" id="WP_170118995.1">
    <property type="nucleotide sequence ID" value="NZ_QGGW01000001.1"/>
</dbReference>
<dbReference type="CDD" id="cd02440">
    <property type="entry name" value="AdoMet_MTases"/>
    <property type="match status" value="2"/>
</dbReference>
<name>A0A316GR99_9RHOB</name>
<accession>A0A316GR99</accession>
<dbReference type="SUPFAM" id="SSF53335">
    <property type="entry name" value="S-adenosyl-L-methionine-dependent methyltransferases"/>
    <property type="match status" value="2"/>
</dbReference>
<evidence type="ECO:0000313" key="3">
    <source>
        <dbReference type="EMBL" id="PWK62931.1"/>
    </source>
</evidence>
<proteinExistence type="predicted"/>
<dbReference type="PANTHER" id="PTHR43861">
    <property type="entry name" value="TRANS-ACONITATE 2-METHYLTRANSFERASE-RELATED"/>
    <property type="match status" value="1"/>
</dbReference>
<dbReference type="Proteomes" id="UP000245708">
    <property type="component" value="Unassembled WGS sequence"/>
</dbReference>
<evidence type="ECO:0000259" key="2">
    <source>
        <dbReference type="Pfam" id="PF08241"/>
    </source>
</evidence>